<feature type="transmembrane region" description="Helical" evidence="1">
    <location>
        <begin position="29"/>
        <end position="47"/>
    </location>
</feature>
<accession>A0ABX3CMS1</accession>
<protein>
    <submittedName>
        <fullName evidence="2">Uncharacterized protein</fullName>
    </submittedName>
</protein>
<name>A0ABX3CMS1_9BACI</name>
<feature type="transmembrane region" description="Helical" evidence="1">
    <location>
        <begin position="98"/>
        <end position="116"/>
    </location>
</feature>
<keyword evidence="1" id="KW-0812">Transmembrane</keyword>
<proteinExistence type="predicted"/>
<sequence length="132" mass="15530">MYMYFRSVWISFIMLFLLFMFDGLIESNIIAYGLGCMIMGTYIFHIFSTKRQYRYANFKGYSDFSELPKMARIENTLYAALETLIVVALLTINTKNEFLSISLFFIGGSYLVFTHLRRNKEEYDFYSVGVVN</sequence>
<gene>
    <name evidence="2" type="ORF">BBV17_25185</name>
</gene>
<comment type="caution">
    <text evidence="2">The sequence shown here is derived from an EMBL/GenBank/DDBJ whole genome shotgun (WGS) entry which is preliminary data.</text>
</comment>
<dbReference type="Proteomes" id="UP000180194">
    <property type="component" value="Unassembled WGS sequence"/>
</dbReference>
<evidence type="ECO:0000256" key="1">
    <source>
        <dbReference type="SAM" id="Phobius"/>
    </source>
</evidence>
<keyword evidence="3" id="KW-1185">Reference proteome</keyword>
<reference evidence="2 3" key="1">
    <citation type="submission" date="2016-07" db="EMBL/GenBank/DDBJ databases">
        <title>Bacillus oceanisediminis whole genome.</title>
        <authorList>
            <person name="Pal Y."/>
            <person name="Verma A."/>
            <person name="Mual P."/>
            <person name="Srinivasan K."/>
        </authorList>
    </citation>
    <scope>NUCLEOTIDE SEQUENCE [LARGE SCALE GENOMIC DNA]</scope>
    <source>
        <strain evidence="2 3">Bhandara28</strain>
    </source>
</reference>
<evidence type="ECO:0000313" key="2">
    <source>
        <dbReference type="EMBL" id="OHX44798.1"/>
    </source>
</evidence>
<organism evidence="2 3">
    <name type="scientific">Cytobacillus oceanisediminis</name>
    <dbReference type="NCBI Taxonomy" id="665099"/>
    <lineage>
        <taxon>Bacteria</taxon>
        <taxon>Bacillati</taxon>
        <taxon>Bacillota</taxon>
        <taxon>Bacilli</taxon>
        <taxon>Bacillales</taxon>
        <taxon>Bacillaceae</taxon>
        <taxon>Cytobacillus</taxon>
    </lineage>
</organism>
<feature type="transmembrane region" description="Helical" evidence="1">
    <location>
        <begin position="7"/>
        <end position="23"/>
    </location>
</feature>
<dbReference type="EMBL" id="MBRJ01000040">
    <property type="protein sequence ID" value="OHX44798.1"/>
    <property type="molecule type" value="Genomic_DNA"/>
</dbReference>
<evidence type="ECO:0000313" key="3">
    <source>
        <dbReference type="Proteomes" id="UP000180194"/>
    </source>
</evidence>
<feature type="transmembrane region" description="Helical" evidence="1">
    <location>
        <begin position="75"/>
        <end position="92"/>
    </location>
</feature>
<keyword evidence="1" id="KW-1133">Transmembrane helix</keyword>
<dbReference type="RefSeq" id="WP_071158756.1">
    <property type="nucleotide sequence ID" value="NZ_MBRJ01000040.1"/>
</dbReference>
<keyword evidence="1" id="KW-0472">Membrane</keyword>